<comment type="caution">
    <text evidence="17">The sequence shown here is derived from an EMBL/GenBank/DDBJ whole genome shotgun (WGS) entry which is preliminary data.</text>
</comment>
<dbReference type="Gene3D" id="1.10.8.430">
    <property type="entry name" value="Helical domain of apoptotic protease-activating factors"/>
    <property type="match status" value="1"/>
</dbReference>
<keyword evidence="6" id="KW-0433">Leucine-rich repeat</keyword>
<evidence type="ECO:0000256" key="5">
    <source>
        <dbReference type="ARBA" id="ARBA00022490"/>
    </source>
</evidence>
<dbReference type="FunFam" id="3.40.50.300:FF:001091">
    <property type="entry name" value="Probable disease resistance protein At1g61300"/>
    <property type="match status" value="1"/>
</dbReference>
<dbReference type="InterPro" id="IPR027417">
    <property type="entry name" value="P-loop_NTPase"/>
</dbReference>
<dbReference type="GO" id="GO:0051607">
    <property type="term" value="P:defense response to virus"/>
    <property type="evidence" value="ECO:0007669"/>
    <property type="project" value="UniProtKB-ARBA"/>
</dbReference>
<evidence type="ECO:0000256" key="8">
    <source>
        <dbReference type="ARBA" id="ARBA00022737"/>
    </source>
</evidence>
<dbReference type="Pfam" id="PF23598">
    <property type="entry name" value="LRR_14"/>
    <property type="match status" value="1"/>
</dbReference>
<dbReference type="EMBL" id="JAVYJV010000001">
    <property type="protein sequence ID" value="KAK4380525.1"/>
    <property type="molecule type" value="Genomic_DNA"/>
</dbReference>
<keyword evidence="5" id="KW-0963">Cytoplasm</keyword>
<dbReference type="InterPro" id="IPR032675">
    <property type="entry name" value="LRR_dom_sf"/>
</dbReference>
<dbReference type="PANTHER" id="PTHR23155:SF1152">
    <property type="entry name" value="AAA+ ATPASE DOMAIN-CONTAINING PROTEIN"/>
    <property type="match status" value="1"/>
</dbReference>
<dbReference type="GO" id="GO:0016020">
    <property type="term" value="C:membrane"/>
    <property type="evidence" value="ECO:0007669"/>
    <property type="project" value="UniProtKB-SubCell"/>
</dbReference>
<feature type="domain" description="Disease resistance protein winged helix" evidence="15">
    <location>
        <begin position="428"/>
        <end position="498"/>
    </location>
</feature>
<dbReference type="AlphaFoldDB" id="A0AAE1T2W1"/>
<sequence length="862" mass="98662">MAAYTAVIYLLQTLEQFQQRHPELVQGQTAKMLESLHDTAEYFLNVVEEASKSRFDPEKTKSLEEIISAAASYTEDAVELKIYQIIDDLRWTFGAAPKSSLHKNLLPVVERIDTKKKKVMEIVSDFSTRGHDIDDDDDQVLEPAGDSLIGASSRSNPRLQHLEDDIVHGLDDDLEIIVKRLTELSSGLDIVTISGMGGIGKTTLARKAHDHLTIRYHFDLRVWVTISQEYGSRNVLLEALHCISKQTNIGNYYDKDENELADFVQKKLKGPRYLVVVDDIWSMDVWDSIRGIFPDCNNKSRILLTTRETKVAMYSNPISPHEMNLLNLENSWKLLRDKVFGPKHDHPPELEEIGKKIAEKCQGLPLTISVIAGHLSKVARTLEIWKDVAQTLGEIIASHPDKCLGVLGLSYYHLPNHLKPCFLSMGGFPEDYQVEIWRLIQLWIAEGFIRRPGRDKSLEEVAKNYLEDLISRNLIMVKKKRFNGEIKACGMHDLLREFCLTEVEMTKFVHVEIINTVPTLPAQKQNVRRFSFQIHGYLVDDCCKVLAIFHGYESLCSFPLVITKLFHLRYLQVRCYGNLPESISELQNLQTLIYDGQHNHTTLPGKIWMMRSLRHIHTREPCYLPSPRRKSILNKHCVIGMPNIEELSNLCFTSCTNEIFSSIPNLKRLIVHHTTLPWIGGKAKRLIDMSSLTKLQALKCVSYSFWSWSPPVSIKRSVFPISLKRLTLDGGFCFPWEDISTLLMLLNLEELKLKNSAAKGEVWRLSAEAKFESLKLLLLHSLDLEHWEASSDNFPNLKRLVMKKCNYLKEIPTDFGEICTLESIELYQCSIGAVDSAKTIEQQQEDMGNNTPKVYIHITHWD</sequence>
<evidence type="ECO:0000256" key="2">
    <source>
        <dbReference type="ARBA" id="ARBA00004170"/>
    </source>
</evidence>
<dbReference type="SUPFAM" id="SSF52540">
    <property type="entry name" value="P-loop containing nucleoside triphosphate hydrolases"/>
    <property type="match status" value="1"/>
</dbReference>
<dbReference type="Proteomes" id="UP001291623">
    <property type="component" value="Unassembled WGS sequence"/>
</dbReference>
<dbReference type="Pfam" id="PF00931">
    <property type="entry name" value="NB-ARC"/>
    <property type="match status" value="1"/>
</dbReference>
<feature type="domain" description="NB-ARC" evidence="14">
    <location>
        <begin position="172"/>
        <end position="341"/>
    </location>
</feature>
<dbReference type="SUPFAM" id="SSF52058">
    <property type="entry name" value="L domain-like"/>
    <property type="match status" value="1"/>
</dbReference>
<dbReference type="GO" id="GO:0005524">
    <property type="term" value="F:ATP binding"/>
    <property type="evidence" value="ECO:0007669"/>
    <property type="project" value="UniProtKB-KW"/>
</dbReference>
<comment type="function">
    <text evidence="1">Confers resistance to late blight (Phytophthora infestans) races carrying the avirulence gene Avr1. Resistance proteins guard the plant against pathogens that contain an appropriate avirulence protein via an indirect interaction with this avirulence protein. That triggers a defense system including the hypersensitive response, which restricts the pathogen growth.</text>
</comment>
<evidence type="ECO:0000256" key="6">
    <source>
        <dbReference type="ARBA" id="ARBA00022614"/>
    </source>
</evidence>
<feature type="domain" description="Disease resistance R13L4/SHOC-2-like LRR" evidence="16">
    <location>
        <begin position="561"/>
        <end position="805"/>
    </location>
</feature>
<evidence type="ECO:0000256" key="3">
    <source>
        <dbReference type="ARBA" id="ARBA00004496"/>
    </source>
</evidence>
<dbReference type="InterPro" id="IPR002182">
    <property type="entry name" value="NB-ARC"/>
</dbReference>
<evidence type="ECO:0000256" key="12">
    <source>
        <dbReference type="ARBA" id="ARBA00023054"/>
    </source>
</evidence>
<evidence type="ECO:0000313" key="18">
    <source>
        <dbReference type="Proteomes" id="UP001291623"/>
    </source>
</evidence>
<evidence type="ECO:0000256" key="7">
    <source>
        <dbReference type="ARBA" id="ARBA00022667"/>
    </source>
</evidence>
<organism evidence="17 18">
    <name type="scientific">Anisodus tanguticus</name>
    <dbReference type="NCBI Taxonomy" id="243964"/>
    <lineage>
        <taxon>Eukaryota</taxon>
        <taxon>Viridiplantae</taxon>
        <taxon>Streptophyta</taxon>
        <taxon>Embryophyta</taxon>
        <taxon>Tracheophyta</taxon>
        <taxon>Spermatophyta</taxon>
        <taxon>Magnoliopsida</taxon>
        <taxon>eudicotyledons</taxon>
        <taxon>Gunneridae</taxon>
        <taxon>Pentapetalae</taxon>
        <taxon>asterids</taxon>
        <taxon>lamiids</taxon>
        <taxon>Solanales</taxon>
        <taxon>Solanaceae</taxon>
        <taxon>Solanoideae</taxon>
        <taxon>Hyoscyameae</taxon>
        <taxon>Anisodus</taxon>
    </lineage>
</organism>
<dbReference type="Gene3D" id="1.20.5.4130">
    <property type="match status" value="1"/>
</dbReference>
<dbReference type="GO" id="GO:0009626">
    <property type="term" value="P:plant-type hypersensitive response"/>
    <property type="evidence" value="ECO:0007669"/>
    <property type="project" value="UniProtKB-KW"/>
</dbReference>
<protein>
    <submittedName>
        <fullName evidence="17">Uncharacterized protein</fullName>
    </submittedName>
</protein>
<keyword evidence="11" id="KW-0067">ATP-binding</keyword>
<keyword evidence="13" id="KW-0472">Membrane</keyword>
<evidence type="ECO:0000256" key="10">
    <source>
        <dbReference type="ARBA" id="ARBA00022821"/>
    </source>
</evidence>
<evidence type="ECO:0000313" key="17">
    <source>
        <dbReference type="EMBL" id="KAK4380525.1"/>
    </source>
</evidence>
<evidence type="ECO:0000259" key="15">
    <source>
        <dbReference type="Pfam" id="PF23559"/>
    </source>
</evidence>
<evidence type="ECO:0000256" key="1">
    <source>
        <dbReference type="ARBA" id="ARBA00002074"/>
    </source>
</evidence>
<keyword evidence="8" id="KW-0677">Repeat</keyword>
<dbReference type="Gene3D" id="3.40.50.300">
    <property type="entry name" value="P-loop containing nucleotide triphosphate hydrolases"/>
    <property type="match status" value="1"/>
</dbReference>
<dbReference type="InterPro" id="IPR036388">
    <property type="entry name" value="WH-like_DNA-bd_sf"/>
</dbReference>
<evidence type="ECO:0000259" key="16">
    <source>
        <dbReference type="Pfam" id="PF23598"/>
    </source>
</evidence>
<proteinExistence type="inferred from homology"/>
<evidence type="ECO:0000256" key="11">
    <source>
        <dbReference type="ARBA" id="ARBA00022840"/>
    </source>
</evidence>
<keyword evidence="10" id="KW-0611">Plant defense</keyword>
<evidence type="ECO:0000259" key="14">
    <source>
        <dbReference type="Pfam" id="PF00931"/>
    </source>
</evidence>
<dbReference type="GO" id="GO:0005737">
    <property type="term" value="C:cytoplasm"/>
    <property type="evidence" value="ECO:0007669"/>
    <property type="project" value="UniProtKB-SubCell"/>
</dbReference>
<gene>
    <name evidence="17" type="ORF">RND71_002387</name>
</gene>
<keyword evidence="12" id="KW-0175">Coiled coil</keyword>
<comment type="subcellular location">
    <subcellularLocation>
        <location evidence="3">Cytoplasm</location>
    </subcellularLocation>
    <subcellularLocation>
        <location evidence="2">Membrane</location>
        <topology evidence="2">Peripheral membrane protein</topology>
    </subcellularLocation>
</comment>
<dbReference type="PRINTS" id="PR00364">
    <property type="entry name" value="DISEASERSIST"/>
</dbReference>
<evidence type="ECO:0000256" key="4">
    <source>
        <dbReference type="ARBA" id="ARBA00008894"/>
    </source>
</evidence>
<dbReference type="InterPro" id="IPR044974">
    <property type="entry name" value="Disease_R_plants"/>
</dbReference>
<name>A0AAE1T2W1_9SOLA</name>
<dbReference type="InterPro" id="IPR042197">
    <property type="entry name" value="Apaf_helical"/>
</dbReference>
<evidence type="ECO:0000256" key="9">
    <source>
        <dbReference type="ARBA" id="ARBA00022741"/>
    </source>
</evidence>
<reference evidence="17" key="1">
    <citation type="submission" date="2023-12" db="EMBL/GenBank/DDBJ databases">
        <title>Genome assembly of Anisodus tanguticus.</title>
        <authorList>
            <person name="Wang Y.-J."/>
        </authorList>
    </citation>
    <scope>NUCLEOTIDE SEQUENCE</scope>
    <source>
        <strain evidence="17">KB-2021</strain>
        <tissue evidence="17">Leaf</tissue>
    </source>
</reference>
<dbReference type="InterPro" id="IPR055414">
    <property type="entry name" value="LRR_R13L4/SHOC2-like"/>
</dbReference>
<dbReference type="PANTHER" id="PTHR23155">
    <property type="entry name" value="DISEASE RESISTANCE PROTEIN RP"/>
    <property type="match status" value="1"/>
</dbReference>
<evidence type="ECO:0000256" key="13">
    <source>
        <dbReference type="ARBA" id="ARBA00023136"/>
    </source>
</evidence>
<keyword evidence="18" id="KW-1185">Reference proteome</keyword>
<dbReference type="Gene3D" id="1.10.10.10">
    <property type="entry name" value="Winged helix-like DNA-binding domain superfamily/Winged helix DNA-binding domain"/>
    <property type="match status" value="1"/>
</dbReference>
<accession>A0AAE1T2W1</accession>
<dbReference type="Pfam" id="PF23559">
    <property type="entry name" value="WHD_DRP"/>
    <property type="match status" value="1"/>
</dbReference>
<dbReference type="FunFam" id="1.10.10.10:FF:000322">
    <property type="entry name" value="Probable disease resistance protein At1g63360"/>
    <property type="match status" value="1"/>
</dbReference>
<comment type="similarity">
    <text evidence="4">Belongs to the disease resistance NB-LRR family.</text>
</comment>
<dbReference type="GO" id="GO:0043531">
    <property type="term" value="F:ADP binding"/>
    <property type="evidence" value="ECO:0007669"/>
    <property type="project" value="InterPro"/>
</dbReference>
<keyword evidence="7" id="KW-0381">Hypersensitive response</keyword>
<keyword evidence="9" id="KW-0547">Nucleotide-binding</keyword>
<dbReference type="Gene3D" id="3.80.10.10">
    <property type="entry name" value="Ribonuclease Inhibitor"/>
    <property type="match status" value="1"/>
</dbReference>
<dbReference type="InterPro" id="IPR058922">
    <property type="entry name" value="WHD_DRP"/>
</dbReference>